<gene>
    <name evidence="1" type="ORF">Vadar_002357</name>
</gene>
<evidence type="ECO:0000313" key="1">
    <source>
        <dbReference type="EMBL" id="KAH7865107.1"/>
    </source>
</evidence>
<comment type="caution">
    <text evidence="1">The sequence shown here is derived from an EMBL/GenBank/DDBJ whole genome shotgun (WGS) entry which is preliminary data.</text>
</comment>
<name>A0ACB7ZGX4_9ERIC</name>
<protein>
    <submittedName>
        <fullName evidence="1">Uncharacterized protein</fullName>
    </submittedName>
</protein>
<dbReference type="Proteomes" id="UP000828048">
    <property type="component" value="Chromosome 9"/>
</dbReference>
<sequence>MVLIMERSEPTLVPEWLKGSGSLSGGTTTHHTASSTLHSDDPVISKPSRNKSLVRINNHDTERFSVLDRTTSAYFRRSSSSNGRSHGSFGRSNRDRDWEKDIYVSRDKEKSILGDQRSREYSNPVLNLLPKELSRSHSMVTGKQGQTWPRKVPADSSNARKSNPNNTNGMLVHKGAFEKDFPSLGAEERLSAPEIRRLSSPALSTAIQSLPVSPSALLGGDGWTSALAEVPVIVGSNDTVGSVQQATSPTSASLASCMVTGLNMAETVVQGSSLARTSTPESSGGNQRLEELAIKQSRQLIPMTPSMPKALVLNPLDKPKPKIGQPQQQQATSHLSNHSPRGGPGKADISRTSSAGKLHVLKPARERNVGSPTAKDSSSPTIGSPIVVAPSVVGSAPLRSGSNNPNLAGGAERKPNMAILEKRPTPQAQSRNDFFNLVRKKSMTSPSSAAPAVTPSILDKSEGTETGSAPVMPQDKDPPLTEKANDVNSNGNAFDGEGESLNGGHQEPLNNGKDHSSSIAIIYSEEEEAAFLRSLGWEETSEEDEGLTEEEIRSFYKGVDEYVKLRPSAKILQGMQPKVLVPLNPNTNSVDGDASSVSSSSDTLSQS</sequence>
<organism evidence="1 2">
    <name type="scientific">Vaccinium darrowii</name>
    <dbReference type="NCBI Taxonomy" id="229202"/>
    <lineage>
        <taxon>Eukaryota</taxon>
        <taxon>Viridiplantae</taxon>
        <taxon>Streptophyta</taxon>
        <taxon>Embryophyta</taxon>
        <taxon>Tracheophyta</taxon>
        <taxon>Spermatophyta</taxon>
        <taxon>Magnoliopsida</taxon>
        <taxon>eudicotyledons</taxon>
        <taxon>Gunneridae</taxon>
        <taxon>Pentapetalae</taxon>
        <taxon>asterids</taxon>
        <taxon>Ericales</taxon>
        <taxon>Ericaceae</taxon>
        <taxon>Vaccinioideae</taxon>
        <taxon>Vaccinieae</taxon>
        <taxon>Vaccinium</taxon>
    </lineage>
</organism>
<reference evidence="1 2" key="1">
    <citation type="journal article" date="2021" name="Hortic Res">
        <title>High-quality reference genome and annotation aids understanding of berry development for evergreen blueberry (Vaccinium darrowii).</title>
        <authorList>
            <person name="Yu J."/>
            <person name="Hulse-Kemp A.M."/>
            <person name="Babiker E."/>
            <person name="Staton M."/>
        </authorList>
    </citation>
    <scope>NUCLEOTIDE SEQUENCE [LARGE SCALE GENOMIC DNA]</scope>
    <source>
        <strain evidence="2">cv. NJ 8807/NJ 8810</strain>
        <tissue evidence="1">Young leaf</tissue>
    </source>
</reference>
<keyword evidence="2" id="KW-1185">Reference proteome</keyword>
<evidence type="ECO:0000313" key="2">
    <source>
        <dbReference type="Proteomes" id="UP000828048"/>
    </source>
</evidence>
<proteinExistence type="predicted"/>
<dbReference type="EMBL" id="CM037159">
    <property type="protein sequence ID" value="KAH7865107.1"/>
    <property type="molecule type" value="Genomic_DNA"/>
</dbReference>
<accession>A0ACB7ZGX4</accession>